<dbReference type="Pfam" id="PF13847">
    <property type="entry name" value="Methyltransf_31"/>
    <property type="match status" value="1"/>
</dbReference>
<gene>
    <name evidence="2" type="ORF">NJ959_20500</name>
</gene>
<dbReference type="Proteomes" id="UP001204953">
    <property type="component" value="Unassembled WGS sequence"/>
</dbReference>
<comment type="caution">
    <text evidence="2">The sequence shown here is derived from an EMBL/GenBank/DDBJ whole genome shotgun (WGS) entry which is preliminary data.</text>
</comment>
<name>A0AAE3GUB8_9CYAN</name>
<proteinExistence type="predicted"/>
<dbReference type="AlphaFoldDB" id="A0AAE3GUB8"/>
<accession>A0AAE3GUB8</accession>
<dbReference type="InterPro" id="IPR029063">
    <property type="entry name" value="SAM-dependent_MTases_sf"/>
</dbReference>
<keyword evidence="2" id="KW-0489">Methyltransferase</keyword>
<feature type="domain" description="Methyltransferase" evidence="1">
    <location>
        <begin position="34"/>
        <end position="137"/>
    </location>
</feature>
<dbReference type="SUPFAM" id="SSF53335">
    <property type="entry name" value="S-adenosyl-L-methionine-dependent methyltransferases"/>
    <property type="match status" value="1"/>
</dbReference>
<protein>
    <submittedName>
        <fullName evidence="2">Methyltransferase domain-containing protein</fullName>
    </submittedName>
</protein>
<evidence type="ECO:0000313" key="2">
    <source>
        <dbReference type="EMBL" id="MCP2730811.1"/>
    </source>
</evidence>
<dbReference type="CDD" id="cd02440">
    <property type="entry name" value="AdoMet_MTases"/>
    <property type="match status" value="1"/>
</dbReference>
<dbReference type="GO" id="GO:0032259">
    <property type="term" value="P:methylation"/>
    <property type="evidence" value="ECO:0007669"/>
    <property type="project" value="UniProtKB-KW"/>
</dbReference>
<keyword evidence="2" id="KW-0808">Transferase</keyword>
<reference evidence="2" key="1">
    <citation type="submission" date="2022-06" db="EMBL/GenBank/DDBJ databases">
        <title>New cyanobacteria of genus Symplocastrum in benthos of Lake Baikal.</title>
        <authorList>
            <person name="Sorokovikova E."/>
            <person name="Tikhonova I."/>
            <person name="Krasnopeev A."/>
            <person name="Evseev P."/>
            <person name="Gladkikh A."/>
            <person name="Belykh O."/>
        </authorList>
    </citation>
    <scope>NUCLEOTIDE SEQUENCE</scope>
    <source>
        <strain evidence="2">BBK-W-15</strain>
    </source>
</reference>
<sequence>MSDNCWNTSLYENKHGFVWQYGEELLELLSPKIGERILDLGCGTGQLTEKIALAVGASSSSSRIPQVEGIDYSPSMIEKAKENYPQIQFTIADARNFHVDEPFDAIFSNAALHWIKQPDAVIGCVYQALRRGGRFVAEFGGKGNVGAIANSLYYALGAIDCPVSSELNPWYFPSIGEYATLLEKQGFDVTLAILFARPTPLEDGDRGMANWIEMFGSQFLSGLSEEQQIELIRLVEDNLKPTLYRDGRWFADYRRIRVVAIK</sequence>
<dbReference type="EMBL" id="JAMZMM010000243">
    <property type="protein sequence ID" value="MCP2730811.1"/>
    <property type="molecule type" value="Genomic_DNA"/>
</dbReference>
<organism evidence="2 3">
    <name type="scientific">Limnofasciculus baicalensis BBK-W-15</name>
    <dbReference type="NCBI Taxonomy" id="2699891"/>
    <lineage>
        <taxon>Bacteria</taxon>
        <taxon>Bacillati</taxon>
        <taxon>Cyanobacteriota</taxon>
        <taxon>Cyanophyceae</taxon>
        <taxon>Coleofasciculales</taxon>
        <taxon>Coleofasciculaceae</taxon>
        <taxon>Limnofasciculus</taxon>
        <taxon>Limnofasciculus baicalensis</taxon>
    </lineage>
</organism>
<evidence type="ECO:0000259" key="1">
    <source>
        <dbReference type="Pfam" id="PF13847"/>
    </source>
</evidence>
<evidence type="ECO:0000313" key="3">
    <source>
        <dbReference type="Proteomes" id="UP001204953"/>
    </source>
</evidence>
<dbReference type="InterPro" id="IPR025714">
    <property type="entry name" value="Methyltranfer_dom"/>
</dbReference>
<dbReference type="PANTHER" id="PTHR43861">
    <property type="entry name" value="TRANS-ACONITATE 2-METHYLTRANSFERASE-RELATED"/>
    <property type="match status" value="1"/>
</dbReference>
<dbReference type="Gene3D" id="3.40.50.150">
    <property type="entry name" value="Vaccinia Virus protein VP39"/>
    <property type="match status" value="1"/>
</dbReference>
<dbReference type="RefSeq" id="WP_254013561.1">
    <property type="nucleotide sequence ID" value="NZ_JAMZMM010000243.1"/>
</dbReference>
<dbReference type="GO" id="GO:0008168">
    <property type="term" value="F:methyltransferase activity"/>
    <property type="evidence" value="ECO:0007669"/>
    <property type="project" value="UniProtKB-KW"/>
</dbReference>
<dbReference type="PANTHER" id="PTHR43861:SF1">
    <property type="entry name" value="TRANS-ACONITATE 2-METHYLTRANSFERASE"/>
    <property type="match status" value="1"/>
</dbReference>
<keyword evidence="3" id="KW-1185">Reference proteome</keyword>